<proteinExistence type="predicted"/>
<dbReference type="OrthoDB" id="7273732at2"/>
<reference evidence="2" key="1">
    <citation type="submission" date="2014-09" db="EMBL/GenBank/DDBJ databases">
        <authorList>
            <person name="Gomez-Valero L."/>
        </authorList>
    </citation>
    <scope>NUCLEOTIDE SEQUENCE [LARGE SCALE GENOMIC DNA]</scope>
    <source>
        <strain evidence="2">ATCC35250</strain>
    </source>
</reference>
<dbReference type="Pfam" id="PF05974">
    <property type="entry name" value="DUF892"/>
    <property type="match status" value="1"/>
</dbReference>
<dbReference type="Proteomes" id="UP000032803">
    <property type="component" value="Chromosome I"/>
</dbReference>
<dbReference type="KEGG" id="lha:LHA_1768"/>
<evidence type="ECO:0000313" key="2">
    <source>
        <dbReference type="Proteomes" id="UP000032803"/>
    </source>
</evidence>
<dbReference type="InterPro" id="IPR010287">
    <property type="entry name" value="DUF892_YciF-like"/>
</dbReference>
<dbReference type="SUPFAM" id="SSF47240">
    <property type="entry name" value="Ferritin-like"/>
    <property type="match status" value="1"/>
</dbReference>
<organism evidence="1 2">
    <name type="scientific">Legionella hackeliae</name>
    <dbReference type="NCBI Taxonomy" id="449"/>
    <lineage>
        <taxon>Bacteria</taxon>
        <taxon>Pseudomonadati</taxon>
        <taxon>Pseudomonadota</taxon>
        <taxon>Gammaproteobacteria</taxon>
        <taxon>Legionellales</taxon>
        <taxon>Legionellaceae</taxon>
        <taxon>Legionella</taxon>
    </lineage>
</organism>
<dbReference type="InterPro" id="IPR009078">
    <property type="entry name" value="Ferritin-like_SF"/>
</dbReference>
<dbReference type="Gene3D" id="1.20.1260.10">
    <property type="match status" value="1"/>
</dbReference>
<dbReference type="CDD" id="cd00657">
    <property type="entry name" value="Ferritin_like"/>
    <property type="match status" value="1"/>
</dbReference>
<dbReference type="RefSeq" id="WP_045106106.1">
    <property type="nucleotide sequence ID" value="NZ_LN681225.1"/>
</dbReference>
<name>A0A0A8UTE9_LEGHA</name>
<accession>A0A0A8UTE9</accession>
<dbReference type="STRING" id="449.LHA_1768"/>
<evidence type="ECO:0000313" key="1">
    <source>
        <dbReference type="EMBL" id="CEK10801.1"/>
    </source>
</evidence>
<gene>
    <name evidence="1" type="ORF">LHA_1768</name>
</gene>
<protein>
    <submittedName>
        <fullName evidence="1">Uncharacterized protein</fullName>
    </submittedName>
</protein>
<dbReference type="PATRIC" id="fig|449.7.peg.2360"/>
<dbReference type="HOGENOM" id="CLU_093759_1_0_6"/>
<dbReference type="AlphaFoldDB" id="A0A0A8UTE9"/>
<keyword evidence="2" id="KW-1185">Reference proteome</keyword>
<sequence>MTVRKGILLHWLKDAHAMEKQSEQMLKTQIFRLENYPRLKKHMKLHLEETIYQQEQLEKCITRLGSHYSLLKDFSAKLIGLGQVASNMFSCDEVIQGAIDSLVFENLEIATYTILITAAENADDSETKHICEQILYQEKTMANWLLDNLSQLAKAFLMRSELSFETAKR</sequence>
<dbReference type="EMBL" id="LN681225">
    <property type="protein sequence ID" value="CEK10801.1"/>
    <property type="molecule type" value="Genomic_DNA"/>
</dbReference>
<dbReference type="InterPro" id="IPR012347">
    <property type="entry name" value="Ferritin-like"/>
</dbReference>